<sequence length="179" mass="20615">MSRTNPYIKKRRSAKRTLLIYGEGLSEQIFLKHLRGLYSYGSDLTVTIRNGKGGTAIDIIKNAINDHGEFDRRVVVLDNDKSKLEMKQARTDAKRRGIEILENSPCLEATLLTILKPGRSYSGRTSAWCKREFESKYLNKKKRTEIDEYKRFFPKKVLEAQRANVSVLNMLISLMQGKK</sequence>
<proteinExistence type="predicted"/>
<dbReference type="Proteomes" id="UP000229112">
    <property type="component" value="Unassembled WGS sequence"/>
</dbReference>
<protein>
    <recommendedName>
        <fullName evidence="3">RloB domain-containing protein</fullName>
    </recommendedName>
</protein>
<reference evidence="2" key="1">
    <citation type="submission" date="2017-09" db="EMBL/GenBank/DDBJ databases">
        <title>Depth-based differentiation of microbial function through sediment-hosted aquifers and enrichment of novel symbionts in the deep terrestrial subsurface.</title>
        <authorList>
            <person name="Probst A.J."/>
            <person name="Ladd B."/>
            <person name="Jarett J.K."/>
            <person name="Geller-Mcgrath D.E."/>
            <person name="Sieber C.M.K."/>
            <person name="Emerson J.B."/>
            <person name="Anantharaman K."/>
            <person name="Thomas B.C."/>
            <person name="Malmstrom R."/>
            <person name="Stieglmeier M."/>
            <person name="Klingl A."/>
            <person name="Woyke T."/>
            <person name="Ryan C.M."/>
            <person name="Banfield J.F."/>
        </authorList>
    </citation>
    <scope>NUCLEOTIDE SEQUENCE [LARGE SCALE GENOMIC DNA]</scope>
</reference>
<evidence type="ECO:0000313" key="2">
    <source>
        <dbReference type="Proteomes" id="UP000229112"/>
    </source>
</evidence>
<dbReference type="EMBL" id="PFAY01000014">
    <property type="protein sequence ID" value="PIT93073.1"/>
    <property type="molecule type" value="Genomic_DNA"/>
</dbReference>
<evidence type="ECO:0008006" key="3">
    <source>
        <dbReference type="Google" id="ProtNLM"/>
    </source>
</evidence>
<evidence type="ECO:0000313" key="1">
    <source>
        <dbReference type="EMBL" id="PIT93073.1"/>
    </source>
</evidence>
<dbReference type="AlphaFoldDB" id="A0A2M6WJY6"/>
<accession>A0A2M6WJY6</accession>
<gene>
    <name evidence="1" type="ORF">COU06_01940</name>
</gene>
<name>A0A2M6WJY6_9BACT</name>
<organism evidence="1 2">
    <name type="scientific">Candidatus Harrisonbacteria bacterium CG10_big_fil_rev_8_21_14_0_10_38_8</name>
    <dbReference type="NCBI Taxonomy" id="1974582"/>
    <lineage>
        <taxon>Bacteria</taxon>
        <taxon>Candidatus Harrisoniibacteriota</taxon>
    </lineage>
</organism>
<comment type="caution">
    <text evidence="1">The sequence shown here is derived from an EMBL/GenBank/DDBJ whole genome shotgun (WGS) entry which is preliminary data.</text>
</comment>